<dbReference type="InterPro" id="IPR036890">
    <property type="entry name" value="HATPase_C_sf"/>
</dbReference>
<evidence type="ECO:0000256" key="2">
    <source>
        <dbReference type="ARBA" id="ARBA00012438"/>
    </source>
</evidence>
<dbReference type="AlphaFoldDB" id="A0AAJ2LNN4"/>
<keyword evidence="5 8" id="KW-0418">Kinase</keyword>
<dbReference type="EMBL" id="JAVLSF010000256">
    <property type="protein sequence ID" value="MDR9777872.1"/>
    <property type="molecule type" value="Genomic_DNA"/>
</dbReference>
<dbReference type="RefSeq" id="WP_310866039.1">
    <property type="nucleotide sequence ID" value="NZ_JAVLSF010000256.1"/>
</dbReference>
<reference evidence="8" key="1">
    <citation type="submission" date="2023-04" db="EMBL/GenBank/DDBJ databases">
        <title>Genomic characterization of faba bean (Vicia faba) microsymbionts in Mexican soils.</title>
        <authorList>
            <person name="Rivera Orduna F.N."/>
            <person name="Guevara-Luna J."/>
            <person name="Yan J."/>
            <person name="Arroyo-Herrera I."/>
            <person name="Li Y."/>
            <person name="Vasquez-Murrieta M.S."/>
            <person name="Wang E.T."/>
        </authorList>
    </citation>
    <scope>NUCLEOTIDE SEQUENCE</scope>
    <source>
        <strain evidence="8">CH26</strain>
    </source>
</reference>
<proteinExistence type="predicted"/>
<dbReference type="SUPFAM" id="SSF55874">
    <property type="entry name" value="ATPase domain of HSP90 chaperone/DNA topoisomerase II/histidine kinase"/>
    <property type="match status" value="1"/>
</dbReference>
<dbReference type="GO" id="GO:0004721">
    <property type="term" value="F:phosphoprotein phosphatase activity"/>
    <property type="evidence" value="ECO:0007669"/>
    <property type="project" value="TreeGrafter"/>
</dbReference>
<sequence>LTSPSFEKVATVGNVEAEHLKQALVHYHHTVLDFIKREQQFTGDVSHELRTPLAVLRGNVQLCQSRYGQDKALTRLLNTIDDMQLLVDTLLAVARKKTQAIPQQQVQLSELLQQLVDDVQPLATARNMQIKLSLVTEATRQLNTAMACMVFNNIIRNALNYSEGRTLDIVLDGQRVIIADDGIGLTGEVRELLTNPALIDDDSQKYKPKGHGIV</sequence>
<dbReference type="Gene3D" id="1.10.287.130">
    <property type="match status" value="1"/>
</dbReference>
<protein>
    <recommendedName>
        <fullName evidence="2">histidine kinase</fullName>
        <ecNumber evidence="2">2.7.13.3</ecNumber>
    </recommendedName>
</protein>
<keyword evidence="3" id="KW-0597">Phosphoprotein</keyword>
<name>A0AAJ2LNN4_9HYPH</name>
<evidence type="ECO:0000313" key="8">
    <source>
        <dbReference type="EMBL" id="MDR9777872.1"/>
    </source>
</evidence>
<keyword evidence="6" id="KW-0902">Two-component regulatory system</keyword>
<dbReference type="GO" id="GO:0016036">
    <property type="term" value="P:cellular response to phosphate starvation"/>
    <property type="evidence" value="ECO:0007669"/>
    <property type="project" value="TreeGrafter"/>
</dbReference>
<feature type="domain" description="Histidine kinase" evidence="7">
    <location>
        <begin position="44"/>
        <end position="214"/>
    </location>
</feature>
<dbReference type="InterPro" id="IPR003661">
    <property type="entry name" value="HisK_dim/P_dom"/>
</dbReference>
<feature type="non-terminal residue" evidence="8">
    <location>
        <position position="214"/>
    </location>
</feature>
<dbReference type="CDD" id="cd00082">
    <property type="entry name" value="HisKA"/>
    <property type="match status" value="1"/>
</dbReference>
<evidence type="ECO:0000259" key="7">
    <source>
        <dbReference type="PROSITE" id="PS50109"/>
    </source>
</evidence>
<dbReference type="PROSITE" id="PS50109">
    <property type="entry name" value="HIS_KIN"/>
    <property type="match status" value="1"/>
</dbReference>
<evidence type="ECO:0000256" key="4">
    <source>
        <dbReference type="ARBA" id="ARBA00022679"/>
    </source>
</evidence>
<keyword evidence="4" id="KW-0808">Transferase</keyword>
<dbReference type="Gene3D" id="3.30.565.10">
    <property type="entry name" value="Histidine kinase-like ATPase, C-terminal domain"/>
    <property type="match status" value="1"/>
</dbReference>
<dbReference type="Pfam" id="PF00512">
    <property type="entry name" value="HisKA"/>
    <property type="match status" value="1"/>
</dbReference>
<dbReference type="Proteomes" id="UP001268610">
    <property type="component" value="Unassembled WGS sequence"/>
</dbReference>
<dbReference type="GO" id="GO:0000155">
    <property type="term" value="F:phosphorelay sensor kinase activity"/>
    <property type="evidence" value="ECO:0007669"/>
    <property type="project" value="InterPro"/>
</dbReference>
<dbReference type="PANTHER" id="PTHR45453:SF1">
    <property type="entry name" value="PHOSPHATE REGULON SENSOR PROTEIN PHOR"/>
    <property type="match status" value="1"/>
</dbReference>
<dbReference type="PANTHER" id="PTHR45453">
    <property type="entry name" value="PHOSPHATE REGULON SENSOR PROTEIN PHOR"/>
    <property type="match status" value="1"/>
</dbReference>
<comment type="catalytic activity">
    <reaction evidence="1">
        <text>ATP + protein L-histidine = ADP + protein N-phospho-L-histidine.</text>
        <dbReference type="EC" id="2.7.13.3"/>
    </reaction>
</comment>
<dbReference type="SUPFAM" id="SSF47384">
    <property type="entry name" value="Homodimeric domain of signal transducing histidine kinase"/>
    <property type="match status" value="1"/>
</dbReference>
<evidence type="ECO:0000256" key="3">
    <source>
        <dbReference type="ARBA" id="ARBA00022553"/>
    </source>
</evidence>
<organism evidence="8 9">
    <name type="scientific">Rhizobium hidalgonense</name>
    <dbReference type="NCBI Taxonomy" id="1538159"/>
    <lineage>
        <taxon>Bacteria</taxon>
        <taxon>Pseudomonadati</taxon>
        <taxon>Pseudomonadota</taxon>
        <taxon>Alphaproteobacteria</taxon>
        <taxon>Hyphomicrobiales</taxon>
        <taxon>Rhizobiaceae</taxon>
        <taxon>Rhizobium/Agrobacterium group</taxon>
        <taxon>Rhizobium</taxon>
    </lineage>
</organism>
<evidence type="ECO:0000313" key="9">
    <source>
        <dbReference type="Proteomes" id="UP001268610"/>
    </source>
</evidence>
<dbReference type="GO" id="GO:0005886">
    <property type="term" value="C:plasma membrane"/>
    <property type="evidence" value="ECO:0007669"/>
    <property type="project" value="TreeGrafter"/>
</dbReference>
<dbReference type="EC" id="2.7.13.3" evidence="2"/>
<dbReference type="SMART" id="SM00388">
    <property type="entry name" value="HisKA"/>
    <property type="match status" value="1"/>
</dbReference>
<evidence type="ECO:0000256" key="1">
    <source>
        <dbReference type="ARBA" id="ARBA00000085"/>
    </source>
</evidence>
<gene>
    <name evidence="8" type="ORF">RJJ65_35655</name>
</gene>
<comment type="caution">
    <text evidence="8">The sequence shown here is derived from an EMBL/GenBank/DDBJ whole genome shotgun (WGS) entry which is preliminary data.</text>
</comment>
<accession>A0AAJ2LNN4</accession>
<evidence type="ECO:0000256" key="5">
    <source>
        <dbReference type="ARBA" id="ARBA00022777"/>
    </source>
</evidence>
<feature type="non-terminal residue" evidence="8">
    <location>
        <position position="1"/>
    </location>
</feature>
<dbReference type="InterPro" id="IPR036097">
    <property type="entry name" value="HisK_dim/P_sf"/>
</dbReference>
<dbReference type="InterPro" id="IPR050351">
    <property type="entry name" value="BphY/WalK/GraS-like"/>
</dbReference>
<dbReference type="InterPro" id="IPR005467">
    <property type="entry name" value="His_kinase_dom"/>
</dbReference>
<evidence type="ECO:0000256" key="6">
    <source>
        <dbReference type="ARBA" id="ARBA00023012"/>
    </source>
</evidence>